<dbReference type="Gene3D" id="1.10.8.60">
    <property type="match status" value="1"/>
</dbReference>
<dbReference type="Pfam" id="PF07724">
    <property type="entry name" value="AAA_2"/>
    <property type="match status" value="1"/>
</dbReference>
<dbReference type="PRINTS" id="PR00300">
    <property type="entry name" value="CLPPROTEASEA"/>
</dbReference>
<evidence type="ECO:0000313" key="4">
    <source>
        <dbReference type="EMBL" id="SAL87837.1"/>
    </source>
</evidence>
<dbReference type="GO" id="GO:0016887">
    <property type="term" value="F:ATP hydrolysis activity"/>
    <property type="evidence" value="ECO:0007669"/>
    <property type="project" value="InterPro"/>
</dbReference>
<dbReference type="PANTHER" id="PTHR11638:SF184">
    <property type="entry name" value="ATPASE WITH CHAPERONE ACTIVITY"/>
    <property type="match status" value="1"/>
</dbReference>
<accession>A0A158L369</accession>
<reference evidence="4" key="1">
    <citation type="submission" date="2016-01" db="EMBL/GenBank/DDBJ databases">
        <authorList>
            <person name="Peeters C."/>
        </authorList>
    </citation>
    <scope>NUCLEOTIDE SEQUENCE [LARGE SCALE GENOMIC DNA]</scope>
    <source>
        <strain evidence="4">LMG 22937</strain>
    </source>
</reference>
<evidence type="ECO:0000259" key="3">
    <source>
        <dbReference type="SMART" id="SM01086"/>
    </source>
</evidence>
<dbReference type="GO" id="GO:0034605">
    <property type="term" value="P:cellular response to heat"/>
    <property type="evidence" value="ECO:0007669"/>
    <property type="project" value="TreeGrafter"/>
</dbReference>
<keyword evidence="5" id="KW-1185">Reference proteome</keyword>
<dbReference type="InterPro" id="IPR019489">
    <property type="entry name" value="Clp_ATPase_C"/>
</dbReference>
<dbReference type="Pfam" id="PF10431">
    <property type="entry name" value="ClpB_D2-small"/>
    <property type="match status" value="1"/>
</dbReference>
<dbReference type="Proteomes" id="UP000054925">
    <property type="component" value="Unassembled WGS sequence"/>
</dbReference>
<dbReference type="InterPro" id="IPR027417">
    <property type="entry name" value="P-loop_NTPase"/>
</dbReference>
<dbReference type="Gene3D" id="3.40.50.300">
    <property type="entry name" value="P-loop containing nucleotide triphosphate hydrolases"/>
    <property type="match status" value="1"/>
</dbReference>
<dbReference type="InterPro" id="IPR003959">
    <property type="entry name" value="ATPase_AAA_core"/>
</dbReference>
<dbReference type="SMART" id="SM01086">
    <property type="entry name" value="ClpB_D2-small"/>
    <property type="match status" value="1"/>
</dbReference>
<dbReference type="GO" id="GO:0006508">
    <property type="term" value="P:proteolysis"/>
    <property type="evidence" value="ECO:0007669"/>
    <property type="project" value="UniProtKB-KW"/>
</dbReference>
<dbReference type="SUPFAM" id="SSF52540">
    <property type="entry name" value="P-loop containing nucleoside triphosphate hydrolases"/>
    <property type="match status" value="1"/>
</dbReference>
<evidence type="ECO:0000313" key="5">
    <source>
        <dbReference type="Proteomes" id="UP000054925"/>
    </source>
</evidence>
<gene>
    <name evidence="4" type="ORF">AWB67_07485</name>
</gene>
<evidence type="ECO:0000256" key="1">
    <source>
        <dbReference type="ARBA" id="ARBA00022741"/>
    </source>
</evidence>
<dbReference type="GO" id="GO:0008233">
    <property type="term" value="F:peptidase activity"/>
    <property type="evidence" value="ECO:0007669"/>
    <property type="project" value="UniProtKB-KW"/>
</dbReference>
<proteinExistence type="predicted"/>
<comment type="caution">
    <text evidence="4">The sequence shown here is derived from an EMBL/GenBank/DDBJ whole genome shotgun (WGS) entry which is preliminary data.</text>
</comment>
<protein>
    <submittedName>
        <fullName evidence="4">Clp protease ATPase</fullName>
    </submittedName>
</protein>
<dbReference type="EMBL" id="FCOL02000388">
    <property type="protein sequence ID" value="SAL87837.1"/>
    <property type="molecule type" value="Genomic_DNA"/>
</dbReference>
<evidence type="ECO:0000256" key="2">
    <source>
        <dbReference type="ARBA" id="ARBA00022840"/>
    </source>
</evidence>
<dbReference type="PANTHER" id="PTHR11638">
    <property type="entry name" value="ATP-DEPENDENT CLP PROTEASE"/>
    <property type="match status" value="1"/>
</dbReference>
<organism evidence="4 5">
    <name type="scientific">Caballeronia terrestris</name>
    <dbReference type="NCBI Taxonomy" id="1226301"/>
    <lineage>
        <taxon>Bacteria</taxon>
        <taxon>Pseudomonadati</taxon>
        <taxon>Pseudomonadota</taxon>
        <taxon>Betaproteobacteria</taxon>
        <taxon>Burkholderiales</taxon>
        <taxon>Burkholderiaceae</taxon>
        <taxon>Caballeronia</taxon>
    </lineage>
</organism>
<dbReference type="InterPro" id="IPR050130">
    <property type="entry name" value="ClpA_ClpB"/>
</dbReference>
<name>A0A158L369_9BURK</name>
<keyword evidence="1" id="KW-0547">Nucleotide-binding</keyword>
<dbReference type="GO" id="GO:0005524">
    <property type="term" value="F:ATP binding"/>
    <property type="evidence" value="ECO:0007669"/>
    <property type="project" value="UniProtKB-KW"/>
</dbReference>
<dbReference type="AlphaFoldDB" id="A0A158L369"/>
<feature type="domain" description="Clp ATPase C-terminal" evidence="3">
    <location>
        <begin position="127"/>
        <end position="219"/>
    </location>
</feature>
<keyword evidence="4" id="KW-0378">Hydrolase</keyword>
<keyword evidence="4" id="KW-0645">Protease</keyword>
<dbReference type="InterPro" id="IPR001270">
    <property type="entry name" value="ClpA/B"/>
</dbReference>
<dbReference type="GO" id="GO:0005737">
    <property type="term" value="C:cytoplasm"/>
    <property type="evidence" value="ECO:0007669"/>
    <property type="project" value="TreeGrafter"/>
</dbReference>
<keyword evidence="2" id="KW-0067">ATP-binding</keyword>
<sequence>MSSLKGAPPGYVGYGEGGVLTEAVRRRPYSVVLLDEFEKAHPDVHELFFQVFDKGRMEDGEGRQIDFRNTLILLTTNVGTELIARLCNGAHAVPQPEEIARALRSPLVDVFPPALLGRVAVIPYYPLDDTMLDAVIRLQLARIERRIAERHRVAFSYDDAMVRQIASRCTEFESGGRMIDAILTNTLLPRISAEFLTRLIDGREVAKVEVSARDGAFTYAFD</sequence>